<evidence type="ECO:0000256" key="1">
    <source>
        <dbReference type="SAM" id="MobiDB-lite"/>
    </source>
</evidence>
<accession>A0A0E0QU32</accession>
<feature type="compositionally biased region" description="Low complexity" evidence="1">
    <location>
        <begin position="22"/>
        <end position="39"/>
    </location>
</feature>
<dbReference type="STRING" id="4529.A0A0E0QU32"/>
<dbReference type="HOGENOM" id="CLU_1716242_0_0_1"/>
<reference evidence="3" key="1">
    <citation type="submission" date="2013-06" db="EMBL/GenBank/DDBJ databases">
        <authorList>
            <person name="Zhao Q."/>
        </authorList>
    </citation>
    <scope>NUCLEOTIDE SEQUENCE</scope>
    <source>
        <strain evidence="3">cv. W1943</strain>
    </source>
</reference>
<organism evidence="2 3">
    <name type="scientific">Oryza rufipogon</name>
    <name type="common">Brownbeard rice</name>
    <name type="synonym">Asian wild rice</name>
    <dbReference type="NCBI Taxonomy" id="4529"/>
    <lineage>
        <taxon>Eukaryota</taxon>
        <taxon>Viridiplantae</taxon>
        <taxon>Streptophyta</taxon>
        <taxon>Embryophyta</taxon>
        <taxon>Tracheophyta</taxon>
        <taxon>Spermatophyta</taxon>
        <taxon>Magnoliopsida</taxon>
        <taxon>Liliopsida</taxon>
        <taxon>Poales</taxon>
        <taxon>Poaceae</taxon>
        <taxon>BOP clade</taxon>
        <taxon>Oryzoideae</taxon>
        <taxon>Oryzeae</taxon>
        <taxon>Oryzinae</taxon>
        <taxon>Oryza</taxon>
    </lineage>
</organism>
<evidence type="ECO:0000313" key="3">
    <source>
        <dbReference type="Proteomes" id="UP000008022"/>
    </source>
</evidence>
<dbReference type="Proteomes" id="UP000008022">
    <property type="component" value="Unassembled WGS sequence"/>
</dbReference>
<evidence type="ECO:0000313" key="2">
    <source>
        <dbReference type="EnsemblPlants" id="ORUFI09G18380.1"/>
    </source>
</evidence>
<name>A0A0E0QU32_ORYRU</name>
<feature type="compositionally biased region" description="Polar residues" evidence="1">
    <location>
        <begin position="9"/>
        <end position="21"/>
    </location>
</feature>
<dbReference type="EnsemblPlants" id="ORUFI09G18380.1">
    <property type="protein sequence ID" value="ORUFI09G18380.1"/>
    <property type="gene ID" value="ORUFI09G18380"/>
</dbReference>
<feature type="region of interest" description="Disordered" evidence="1">
    <location>
        <begin position="1"/>
        <end position="39"/>
    </location>
</feature>
<dbReference type="AlphaFoldDB" id="A0A0E0QU32"/>
<dbReference type="Gramene" id="ORUFI09G18380.1">
    <property type="protein sequence ID" value="ORUFI09G18380.1"/>
    <property type="gene ID" value="ORUFI09G18380"/>
</dbReference>
<proteinExistence type="predicted"/>
<keyword evidence="3" id="KW-1185">Reference proteome</keyword>
<reference evidence="2" key="2">
    <citation type="submission" date="2015-06" db="UniProtKB">
        <authorList>
            <consortium name="EnsemblPlants"/>
        </authorList>
    </citation>
    <scope>IDENTIFICATION</scope>
</reference>
<sequence>MSVPFSRLGASSASRPSTPAVSSCATRTRSTASSTPRLTPRAATALRLEADTIASSLPASIIRIPPPPPAHNRLRLRLEHILLLGETRKANLDRMFTSTGRGWDELGGGRRGGAELREEFLGEASDRRANIKADGDYGGDCGHDSGVESLYIE</sequence>
<protein>
    <submittedName>
        <fullName evidence="2">Uncharacterized protein</fullName>
    </submittedName>
</protein>